<proteinExistence type="predicted"/>
<organism evidence="2 3">
    <name type="scientific">Posidoniimonas corsicana</name>
    <dbReference type="NCBI Taxonomy" id="1938618"/>
    <lineage>
        <taxon>Bacteria</taxon>
        <taxon>Pseudomonadati</taxon>
        <taxon>Planctomycetota</taxon>
        <taxon>Planctomycetia</taxon>
        <taxon>Pirellulales</taxon>
        <taxon>Lacipirellulaceae</taxon>
        <taxon>Posidoniimonas</taxon>
    </lineage>
</organism>
<dbReference type="EMBL" id="SIHJ01000005">
    <property type="protein sequence ID" value="TWT30166.1"/>
    <property type="molecule type" value="Genomic_DNA"/>
</dbReference>
<comment type="caution">
    <text evidence="2">The sequence shown here is derived from an EMBL/GenBank/DDBJ whole genome shotgun (WGS) entry which is preliminary data.</text>
</comment>
<gene>
    <name evidence="2" type="ORF">KOR34_47240</name>
</gene>
<dbReference type="AlphaFoldDB" id="A0A5C5UUY9"/>
<reference evidence="2 3" key="1">
    <citation type="submission" date="2019-02" db="EMBL/GenBank/DDBJ databases">
        <title>Deep-cultivation of Planctomycetes and their phenomic and genomic characterization uncovers novel biology.</title>
        <authorList>
            <person name="Wiegand S."/>
            <person name="Jogler M."/>
            <person name="Boedeker C."/>
            <person name="Pinto D."/>
            <person name="Vollmers J."/>
            <person name="Rivas-Marin E."/>
            <person name="Kohn T."/>
            <person name="Peeters S.H."/>
            <person name="Heuer A."/>
            <person name="Rast P."/>
            <person name="Oberbeckmann S."/>
            <person name="Bunk B."/>
            <person name="Jeske O."/>
            <person name="Meyerdierks A."/>
            <person name="Storesund J.E."/>
            <person name="Kallscheuer N."/>
            <person name="Luecker S."/>
            <person name="Lage O.M."/>
            <person name="Pohl T."/>
            <person name="Merkel B.J."/>
            <person name="Hornburger P."/>
            <person name="Mueller R.-W."/>
            <person name="Bruemmer F."/>
            <person name="Labrenz M."/>
            <person name="Spormann A.M."/>
            <person name="Op Den Camp H."/>
            <person name="Overmann J."/>
            <person name="Amann R."/>
            <person name="Jetten M.S.M."/>
            <person name="Mascher T."/>
            <person name="Medema M.H."/>
            <person name="Devos D.P."/>
            <person name="Kaster A.-K."/>
            <person name="Ovreas L."/>
            <person name="Rohde M."/>
            <person name="Galperin M.Y."/>
            <person name="Jogler C."/>
        </authorList>
    </citation>
    <scope>NUCLEOTIDE SEQUENCE [LARGE SCALE GENOMIC DNA]</scope>
    <source>
        <strain evidence="2 3">KOR34</strain>
    </source>
</reference>
<keyword evidence="1" id="KW-0472">Membrane</keyword>
<name>A0A5C5UUY9_9BACT</name>
<dbReference type="SUPFAM" id="SSF52047">
    <property type="entry name" value="RNI-like"/>
    <property type="match status" value="1"/>
</dbReference>
<dbReference type="Proteomes" id="UP000316714">
    <property type="component" value="Unassembled WGS sequence"/>
</dbReference>
<evidence type="ECO:0000313" key="2">
    <source>
        <dbReference type="EMBL" id="TWT30166.1"/>
    </source>
</evidence>
<accession>A0A5C5UUY9</accession>
<evidence type="ECO:0000256" key="1">
    <source>
        <dbReference type="SAM" id="Phobius"/>
    </source>
</evidence>
<evidence type="ECO:0000313" key="3">
    <source>
        <dbReference type="Proteomes" id="UP000316714"/>
    </source>
</evidence>
<feature type="transmembrane region" description="Helical" evidence="1">
    <location>
        <begin position="12"/>
        <end position="32"/>
    </location>
</feature>
<keyword evidence="1" id="KW-1133">Transmembrane helix</keyword>
<keyword evidence="1" id="KW-0812">Transmembrane</keyword>
<protein>
    <recommendedName>
        <fullName evidence="4">Leucine Rich repeats (2 copies)</fullName>
    </recommendedName>
</protein>
<sequence length="321" mass="35184">MGLFSMSYRRFSLRALLCLTTVACVGLGWWTYRAREQRSAVRTLTELGANCVYDRRSGTAPGWLLTALGPDYFYGVALVQLNLSPMPPPPRPNLTSGLPLPTMPRGAPLQDHELAAAVQAARSLGSLRSVWLRLPAASAAARADTLAPIFAKIDTLMICREPPGDEQGSSPTGLFGLPERDPAALSLPPLLPNLELLVLEACELNPADLRQIASCDQLAQLDLYRCAVRCNNLNRLAGAMSLQNLHLLNMDWVELPYNSNGDLMGKQFLKPSDLAARAGREQFFPADRNQRLRELLPGVATLHQYVVDDYVIQSIPLAPSR</sequence>
<evidence type="ECO:0008006" key="4">
    <source>
        <dbReference type="Google" id="ProtNLM"/>
    </source>
</evidence>
<keyword evidence="3" id="KW-1185">Reference proteome</keyword>
<dbReference type="RefSeq" id="WP_146568538.1">
    <property type="nucleotide sequence ID" value="NZ_SIHJ01000005.1"/>
</dbReference>